<dbReference type="Gene3D" id="3.40.630.30">
    <property type="match status" value="1"/>
</dbReference>
<dbReference type="SUPFAM" id="SSF55729">
    <property type="entry name" value="Acyl-CoA N-acyltransferases (Nat)"/>
    <property type="match status" value="1"/>
</dbReference>
<dbReference type="Proteomes" id="UP000292346">
    <property type="component" value="Unassembled WGS sequence"/>
</dbReference>
<name>A0A4R0HM56_9ACTN</name>
<dbReference type="EMBL" id="SJJZ01000001">
    <property type="protein sequence ID" value="TCC11703.1"/>
    <property type="molecule type" value="Genomic_DNA"/>
</dbReference>
<organism evidence="4 5">
    <name type="scientific">Kribbella soli</name>
    <dbReference type="NCBI Taxonomy" id="1124743"/>
    <lineage>
        <taxon>Bacteria</taxon>
        <taxon>Bacillati</taxon>
        <taxon>Actinomycetota</taxon>
        <taxon>Actinomycetes</taxon>
        <taxon>Propionibacteriales</taxon>
        <taxon>Kribbellaceae</taxon>
        <taxon>Kribbella</taxon>
    </lineage>
</organism>
<evidence type="ECO:0000256" key="2">
    <source>
        <dbReference type="ARBA" id="ARBA00023315"/>
    </source>
</evidence>
<dbReference type="InterPro" id="IPR050832">
    <property type="entry name" value="Bact_Acetyltransf"/>
</dbReference>
<dbReference type="OrthoDB" id="9775595at2"/>
<gene>
    <name evidence="4" type="ORF">E0H45_10735</name>
</gene>
<evidence type="ECO:0000259" key="3">
    <source>
        <dbReference type="PROSITE" id="PS51186"/>
    </source>
</evidence>
<keyword evidence="5" id="KW-1185">Reference proteome</keyword>
<dbReference type="PANTHER" id="PTHR43877">
    <property type="entry name" value="AMINOALKYLPHOSPHONATE N-ACETYLTRANSFERASE-RELATED-RELATED"/>
    <property type="match status" value="1"/>
</dbReference>
<dbReference type="GO" id="GO:0016747">
    <property type="term" value="F:acyltransferase activity, transferring groups other than amino-acyl groups"/>
    <property type="evidence" value="ECO:0007669"/>
    <property type="project" value="InterPro"/>
</dbReference>
<keyword evidence="1 4" id="KW-0808">Transferase</keyword>
<reference evidence="4 5" key="1">
    <citation type="submission" date="2019-02" db="EMBL/GenBank/DDBJ databases">
        <title>Kribbella capetownensis sp. nov. and Kribbella speibonae sp. nov., isolated from soil.</title>
        <authorList>
            <person name="Curtis S.M."/>
            <person name="Norton I."/>
            <person name="Everest G.J."/>
            <person name="Meyers P.R."/>
        </authorList>
    </citation>
    <scope>NUCLEOTIDE SEQUENCE [LARGE SCALE GENOMIC DNA]</scope>
    <source>
        <strain evidence="4 5">KCTC 29219</strain>
    </source>
</reference>
<dbReference type="Pfam" id="PF00583">
    <property type="entry name" value="Acetyltransf_1"/>
    <property type="match status" value="1"/>
</dbReference>
<dbReference type="InterPro" id="IPR000182">
    <property type="entry name" value="GNAT_dom"/>
</dbReference>
<keyword evidence="2" id="KW-0012">Acyltransferase</keyword>
<accession>A0A4R0HM56</accession>
<dbReference type="PROSITE" id="PS51186">
    <property type="entry name" value="GNAT"/>
    <property type="match status" value="1"/>
</dbReference>
<proteinExistence type="predicted"/>
<dbReference type="RefSeq" id="WP_131336594.1">
    <property type="nucleotide sequence ID" value="NZ_SJJZ01000001.1"/>
</dbReference>
<evidence type="ECO:0000313" key="5">
    <source>
        <dbReference type="Proteomes" id="UP000292346"/>
    </source>
</evidence>
<sequence length="180" mass="20823">MTEIREYRDTDAADWLRCRLLSFFGTEYYDDVVTQRKTFENPAHRLVAVDDDTVVGLMDVEIFTDRATIDVLAVHPDHQRRGLATQLLKAVLPRLQVDVLDAWTRGDASANHWYQRSGFTENFRYLHVYKSWQDDASGFETPEGLGQPVTAFMHAPIALEAAMREQFSRVHVCRQYVRSL</sequence>
<dbReference type="PANTHER" id="PTHR43877:SF1">
    <property type="entry name" value="ACETYLTRANSFERASE"/>
    <property type="match status" value="1"/>
</dbReference>
<evidence type="ECO:0000313" key="4">
    <source>
        <dbReference type="EMBL" id="TCC11703.1"/>
    </source>
</evidence>
<evidence type="ECO:0000256" key="1">
    <source>
        <dbReference type="ARBA" id="ARBA00022679"/>
    </source>
</evidence>
<dbReference type="CDD" id="cd04301">
    <property type="entry name" value="NAT_SF"/>
    <property type="match status" value="1"/>
</dbReference>
<feature type="domain" description="N-acetyltransferase" evidence="3">
    <location>
        <begin position="2"/>
        <end position="135"/>
    </location>
</feature>
<dbReference type="InterPro" id="IPR016181">
    <property type="entry name" value="Acyl_CoA_acyltransferase"/>
</dbReference>
<comment type="caution">
    <text evidence="4">The sequence shown here is derived from an EMBL/GenBank/DDBJ whole genome shotgun (WGS) entry which is preliminary data.</text>
</comment>
<dbReference type="AlphaFoldDB" id="A0A4R0HM56"/>
<protein>
    <submittedName>
        <fullName evidence="4">N-acetyltransferase</fullName>
    </submittedName>
</protein>